<dbReference type="Proteomes" id="UP000185678">
    <property type="component" value="Unassembled WGS sequence"/>
</dbReference>
<dbReference type="SUPFAM" id="SSF52833">
    <property type="entry name" value="Thioredoxin-like"/>
    <property type="match status" value="1"/>
</dbReference>
<dbReference type="AlphaFoldDB" id="A0A1N7IQ59"/>
<organism evidence="1 2">
    <name type="scientific">Insolitispirillum peregrinum</name>
    <dbReference type="NCBI Taxonomy" id="80876"/>
    <lineage>
        <taxon>Bacteria</taxon>
        <taxon>Pseudomonadati</taxon>
        <taxon>Pseudomonadota</taxon>
        <taxon>Alphaproteobacteria</taxon>
        <taxon>Rhodospirillales</taxon>
        <taxon>Novispirillaceae</taxon>
        <taxon>Insolitispirillum</taxon>
    </lineage>
</organism>
<reference evidence="1 2" key="1">
    <citation type="submission" date="2017-01" db="EMBL/GenBank/DDBJ databases">
        <authorList>
            <person name="Mah S.A."/>
            <person name="Swanson W.J."/>
            <person name="Moy G.W."/>
            <person name="Vacquier V.D."/>
        </authorList>
    </citation>
    <scope>NUCLEOTIDE SEQUENCE [LARGE SCALE GENOMIC DNA]</scope>
    <source>
        <strain evidence="1 2">DSM 11589</strain>
    </source>
</reference>
<evidence type="ECO:0000313" key="2">
    <source>
        <dbReference type="Proteomes" id="UP000185678"/>
    </source>
</evidence>
<proteinExistence type="predicted"/>
<dbReference type="EMBL" id="FTOA01000001">
    <property type="protein sequence ID" value="SIS39203.1"/>
    <property type="molecule type" value="Genomic_DNA"/>
</dbReference>
<evidence type="ECO:0008006" key="3">
    <source>
        <dbReference type="Google" id="ProtNLM"/>
    </source>
</evidence>
<dbReference type="STRING" id="80876.SAMN05421779_101467"/>
<dbReference type="CDD" id="cd02980">
    <property type="entry name" value="TRX_Fd_family"/>
    <property type="match status" value="1"/>
</dbReference>
<keyword evidence="2" id="KW-1185">Reference proteome</keyword>
<accession>A0A1N7IQ59</accession>
<protein>
    <recommendedName>
        <fullName evidence="3">(2Fe-2S) ferredoxin</fullName>
    </recommendedName>
</protein>
<dbReference type="OrthoDB" id="7366680at2"/>
<evidence type="ECO:0000313" key="1">
    <source>
        <dbReference type="EMBL" id="SIS39203.1"/>
    </source>
</evidence>
<dbReference type="RefSeq" id="WP_076398502.1">
    <property type="nucleotide sequence ID" value="NZ_FTOA01000001.1"/>
</dbReference>
<dbReference type="InterPro" id="IPR036249">
    <property type="entry name" value="Thioredoxin-like_sf"/>
</dbReference>
<gene>
    <name evidence="1" type="ORF">SAMN05421779_101467</name>
</gene>
<sequence length="118" mass="12848">MTPEQQSSSGFRLRMMICQTRRIGIATESCAPRGAEDMTQALQQELILRNLAPWVELQVGPCLGYCSRGPNMRLVGHQLYHGVTLGSLNDICSDIIAILAAQGITPSTPDLTEILPPI</sequence>
<name>A0A1N7IQ59_9PROT</name>
<dbReference type="Gene3D" id="3.40.30.10">
    <property type="entry name" value="Glutaredoxin"/>
    <property type="match status" value="1"/>
</dbReference>